<evidence type="ECO:0000256" key="1">
    <source>
        <dbReference type="ARBA" id="ARBA00004651"/>
    </source>
</evidence>
<dbReference type="OMA" id="GERWVKG"/>
<dbReference type="InterPro" id="IPR000060">
    <property type="entry name" value="BCCT_transptr"/>
</dbReference>
<feature type="transmembrane region" description="Helical" evidence="8">
    <location>
        <begin position="262"/>
        <end position="279"/>
    </location>
</feature>
<keyword evidence="4" id="KW-1003">Cell membrane</keyword>
<sequence>MSDPEVEDREAREIRRKCRTVEFSIWKLRVSLNPVVTIISAIIIWGFVVFCLRWTDLAGDSLPKGKRWVTKVWTWLYIGTQDVWAVFIVALYFSKYGKLKLGKDHEKPEYSDATYFTMLFAAGIGVGLFYFGVAEPIYHYEPGSQWGNRYQGRYSDNQRAQDAINITIFHWGVHGWIVYTMIGLILGFLSHRKKMPMTMRSCFHPLLGDKIYGTLGDMIDILSVVCTILGVCTSLGLGVIQINNGLNRMNKNIEESKENQVIIIWCITAVATLSVISGVKLGIRRLSELCFSIGMFIWFVVFFYDDTWYILNIFCQSVGYYLQWLIQLGFHTDAFAQAGNAPDGKQAVDWMDGWTIFYWGWWIAWSPFVGTFIARISRGRTIQEFIMYTLTVPTIYSLMWFSVFGGAGLKMERNAAIAGINCSWPLGGATATEPYNGLYRLSCRPSTSMWFDVVESYGGLGTFMSGISLVSLVLYFVTSSDSGSLVVDSLSANGHPDPPVLQRIFWALTEGATATALLWTGGKRALDALQAASICSGLFYTVILNFIVVAMWRLLKIEMGDLSPDHPQFSFGLLDIFYYPTCRRIKDLLIAIIAPWWPMGNAAGRLYGQNRFVFMAIIAVPFYGWLICEILQVLEVGLAYIGWAILFGFFAYGTGIRSHMRDEFKILGNLAEDFFAVMLLYPLAAMQMDEHMRHAHPRRAEALVLSFSTLFNAA</sequence>
<dbReference type="NCBIfam" id="TIGR00842">
    <property type="entry name" value="bcct"/>
    <property type="match status" value="1"/>
</dbReference>
<feature type="transmembrane region" description="Helical" evidence="8">
    <location>
        <begin position="457"/>
        <end position="477"/>
    </location>
</feature>
<feature type="transmembrane region" description="Helical" evidence="8">
    <location>
        <begin position="221"/>
        <end position="242"/>
    </location>
</feature>
<evidence type="ECO:0000256" key="7">
    <source>
        <dbReference type="ARBA" id="ARBA00023136"/>
    </source>
</evidence>
<dbReference type="EMBL" id="DS469514">
    <property type="protein sequence ID" value="EDO48326.1"/>
    <property type="molecule type" value="Genomic_DNA"/>
</dbReference>
<keyword evidence="7 8" id="KW-0472">Membrane</keyword>
<accession>A7RJT4</accession>
<feature type="transmembrane region" description="Helical" evidence="8">
    <location>
        <begin position="638"/>
        <end position="654"/>
    </location>
</feature>
<organism evidence="9 10">
    <name type="scientific">Nematostella vectensis</name>
    <name type="common">Starlet sea anemone</name>
    <dbReference type="NCBI Taxonomy" id="45351"/>
    <lineage>
        <taxon>Eukaryota</taxon>
        <taxon>Metazoa</taxon>
        <taxon>Cnidaria</taxon>
        <taxon>Anthozoa</taxon>
        <taxon>Hexacorallia</taxon>
        <taxon>Actiniaria</taxon>
        <taxon>Edwardsiidae</taxon>
        <taxon>Nematostella</taxon>
    </lineage>
</organism>
<feature type="transmembrane region" description="Helical" evidence="8">
    <location>
        <begin position="385"/>
        <end position="404"/>
    </location>
</feature>
<dbReference type="Pfam" id="PF04749">
    <property type="entry name" value="PLAC8"/>
    <property type="match status" value="1"/>
</dbReference>
<keyword evidence="10" id="KW-1185">Reference proteome</keyword>
<dbReference type="PANTHER" id="PTHR30047:SF7">
    <property type="entry name" value="HIGH-AFFINITY CHOLINE TRANSPORT PROTEIN"/>
    <property type="match status" value="1"/>
</dbReference>
<evidence type="ECO:0000313" key="10">
    <source>
        <dbReference type="Proteomes" id="UP000001593"/>
    </source>
</evidence>
<comment type="subcellular location">
    <subcellularLocation>
        <location evidence="1">Cell membrane</location>
        <topology evidence="1">Multi-pass membrane protein</topology>
    </subcellularLocation>
</comment>
<feature type="transmembrane region" description="Helical" evidence="8">
    <location>
        <begin position="286"/>
        <end position="304"/>
    </location>
</feature>
<feature type="transmembrane region" description="Helical" evidence="8">
    <location>
        <begin position="528"/>
        <end position="552"/>
    </location>
</feature>
<dbReference type="InParanoid" id="A7RJT4"/>
<dbReference type="GO" id="GO:0005886">
    <property type="term" value="C:plasma membrane"/>
    <property type="evidence" value="ECO:0000318"/>
    <property type="project" value="GO_Central"/>
</dbReference>
<feature type="transmembrane region" description="Helical" evidence="8">
    <location>
        <begin position="168"/>
        <end position="189"/>
    </location>
</feature>
<dbReference type="GO" id="GO:0022857">
    <property type="term" value="F:transmembrane transporter activity"/>
    <property type="evidence" value="ECO:0000318"/>
    <property type="project" value="GO_Central"/>
</dbReference>
<dbReference type="InterPro" id="IPR018093">
    <property type="entry name" value="BCCT_CS"/>
</dbReference>
<evidence type="ECO:0000256" key="8">
    <source>
        <dbReference type="SAM" id="Phobius"/>
    </source>
</evidence>
<keyword evidence="3" id="KW-0813">Transport</keyword>
<feature type="transmembrane region" description="Helical" evidence="8">
    <location>
        <begin position="612"/>
        <end position="632"/>
    </location>
</feature>
<dbReference type="Proteomes" id="UP000001593">
    <property type="component" value="Unassembled WGS sequence"/>
</dbReference>
<dbReference type="eggNOG" id="ENOG502QRGP">
    <property type="taxonomic scope" value="Eukaryota"/>
</dbReference>
<dbReference type="PROSITE" id="PS01303">
    <property type="entry name" value="BCCT"/>
    <property type="match status" value="1"/>
</dbReference>
<feature type="transmembrane region" description="Helical" evidence="8">
    <location>
        <begin position="113"/>
        <end position="133"/>
    </location>
</feature>
<dbReference type="InterPro" id="IPR006461">
    <property type="entry name" value="PLAC_motif_containing"/>
</dbReference>
<name>A7RJT4_NEMVE</name>
<protein>
    <submittedName>
        <fullName evidence="9">Uncharacterized protein</fullName>
    </submittedName>
</protein>
<evidence type="ECO:0000256" key="4">
    <source>
        <dbReference type="ARBA" id="ARBA00022475"/>
    </source>
</evidence>
<evidence type="ECO:0000256" key="2">
    <source>
        <dbReference type="ARBA" id="ARBA00009024"/>
    </source>
</evidence>
<gene>
    <name evidence="9" type="ORF">NEMVEDRAFT_v1g238796</name>
</gene>
<dbReference type="PhylomeDB" id="A7RJT4"/>
<dbReference type="PANTHER" id="PTHR30047">
    <property type="entry name" value="HIGH-AFFINITY CHOLINE TRANSPORT PROTEIN-RELATED"/>
    <property type="match status" value="1"/>
</dbReference>
<dbReference type="AlphaFoldDB" id="A7RJT4"/>
<dbReference type="Pfam" id="PF02028">
    <property type="entry name" value="BCCT"/>
    <property type="match status" value="1"/>
</dbReference>
<keyword evidence="6 8" id="KW-1133">Transmembrane helix</keyword>
<keyword evidence="5 8" id="KW-0812">Transmembrane</keyword>
<feature type="transmembrane region" description="Helical" evidence="8">
    <location>
        <begin position="75"/>
        <end position="93"/>
    </location>
</feature>
<evidence type="ECO:0000313" key="9">
    <source>
        <dbReference type="EMBL" id="EDO48326.1"/>
    </source>
</evidence>
<evidence type="ECO:0000256" key="3">
    <source>
        <dbReference type="ARBA" id="ARBA00022448"/>
    </source>
</evidence>
<dbReference type="HOGENOM" id="CLU_010118_5_0_1"/>
<comment type="similarity">
    <text evidence="2">Belongs to the cornifelin family.</text>
</comment>
<evidence type="ECO:0000256" key="6">
    <source>
        <dbReference type="ARBA" id="ARBA00022989"/>
    </source>
</evidence>
<reference evidence="9 10" key="1">
    <citation type="journal article" date="2007" name="Science">
        <title>Sea anemone genome reveals ancestral eumetazoan gene repertoire and genomic organization.</title>
        <authorList>
            <person name="Putnam N.H."/>
            <person name="Srivastava M."/>
            <person name="Hellsten U."/>
            <person name="Dirks B."/>
            <person name="Chapman J."/>
            <person name="Salamov A."/>
            <person name="Terry A."/>
            <person name="Shapiro H."/>
            <person name="Lindquist E."/>
            <person name="Kapitonov V.V."/>
            <person name="Jurka J."/>
            <person name="Genikhovich G."/>
            <person name="Grigoriev I.V."/>
            <person name="Lucas S.M."/>
            <person name="Steele R.E."/>
            <person name="Finnerty J.R."/>
            <person name="Technau U."/>
            <person name="Martindale M.Q."/>
            <person name="Rokhsar D.S."/>
        </authorList>
    </citation>
    <scope>NUCLEOTIDE SEQUENCE [LARGE SCALE GENOMIC DNA]</scope>
    <source>
        <strain evidence="10">CH2 X CH6</strain>
    </source>
</reference>
<feature type="transmembrane region" description="Helical" evidence="8">
    <location>
        <begin position="35"/>
        <end position="55"/>
    </location>
</feature>
<evidence type="ECO:0000256" key="5">
    <source>
        <dbReference type="ARBA" id="ARBA00022692"/>
    </source>
</evidence>
<feature type="transmembrane region" description="Helical" evidence="8">
    <location>
        <begin position="356"/>
        <end position="373"/>
    </location>
</feature>
<proteinExistence type="inferred from homology"/>